<dbReference type="EnsemblMetazoa" id="AATE016609-RA">
    <property type="protein sequence ID" value="AATE016609-PA.1"/>
    <property type="gene ID" value="AATE016609"/>
</dbReference>
<protein>
    <submittedName>
        <fullName evidence="1">Uncharacterized protein</fullName>
    </submittedName>
</protein>
<sequence length="456" mass="50499">MVLKRFETCLLVLCWIVLIGSGYCDSQLNVSPNSQEGSLVNYPKPHQLQFDGGAFRVTADVILRLNELIKSLAMFSLDGALDTRTALNMTEDEWNRTERILIGLVQSESASSNPTLAKTLHDSLNAIRREKVKFILLGKFLVNRTNGEIDRSSSVLHAFQDTTPTGEPPLSLILHPSIVGLTQVSAVLLRSMDTNGSKQNAQPRAASATAPSIEEFLTGFAGKFRETRRILTVEAKRYLSRTKARLSVVPASEKVSLYESGIAHTIAMFIKSVTHILGFASKSINHEMIENGAVLVDQQLSDGLGQLLKKATNVGHYAFLELCLKRYVYRYYDQSQALAKLLYCVQPETDTLEYLVTVFGTILARAAITDSSAVQMTVICSMGSSDCMNTFYDSLEQQHSAVQLRFDGYVDFIQQEIDAMVQRVTVCAQSTVFEIEAFATKTKTNFKQCLSSGKIN</sequence>
<accession>A0A182JEK4</accession>
<dbReference type="VEuPathDB" id="VectorBase:AATE016609"/>
<organism evidence="1">
    <name type="scientific">Anopheles atroparvus</name>
    <name type="common">European mosquito</name>
    <dbReference type="NCBI Taxonomy" id="41427"/>
    <lineage>
        <taxon>Eukaryota</taxon>
        <taxon>Metazoa</taxon>
        <taxon>Ecdysozoa</taxon>
        <taxon>Arthropoda</taxon>
        <taxon>Hexapoda</taxon>
        <taxon>Insecta</taxon>
        <taxon>Pterygota</taxon>
        <taxon>Neoptera</taxon>
        <taxon>Endopterygota</taxon>
        <taxon>Diptera</taxon>
        <taxon>Nematocera</taxon>
        <taxon>Culicoidea</taxon>
        <taxon>Culicidae</taxon>
        <taxon>Anophelinae</taxon>
        <taxon>Anopheles</taxon>
    </lineage>
</organism>
<dbReference type="AlphaFoldDB" id="A0A182JEK4"/>
<reference evidence="1" key="1">
    <citation type="submission" date="2022-08" db="UniProtKB">
        <authorList>
            <consortium name="EnsemblMetazoa"/>
        </authorList>
    </citation>
    <scope>IDENTIFICATION</scope>
    <source>
        <strain evidence="1">EBRO</strain>
    </source>
</reference>
<name>A0A182JEK4_ANOAO</name>
<proteinExistence type="predicted"/>
<evidence type="ECO:0000313" key="1">
    <source>
        <dbReference type="EnsemblMetazoa" id="AATE016609-PA.1"/>
    </source>
</evidence>